<dbReference type="PROSITE" id="PS00194">
    <property type="entry name" value="THIOREDOXIN_1"/>
    <property type="match status" value="1"/>
</dbReference>
<dbReference type="GO" id="GO:0016209">
    <property type="term" value="F:antioxidant activity"/>
    <property type="evidence" value="ECO:0007669"/>
    <property type="project" value="InterPro"/>
</dbReference>
<dbReference type="Gene3D" id="3.40.30.10">
    <property type="entry name" value="Glutaredoxin"/>
    <property type="match status" value="1"/>
</dbReference>
<dbReference type="GO" id="GO:0016491">
    <property type="term" value="F:oxidoreductase activity"/>
    <property type="evidence" value="ECO:0007669"/>
    <property type="project" value="InterPro"/>
</dbReference>
<comment type="caution">
    <text evidence="2">The sequence shown here is derived from an EMBL/GenBank/DDBJ whole genome shotgun (WGS) entry which is preliminary data.</text>
</comment>
<dbReference type="InterPro" id="IPR036249">
    <property type="entry name" value="Thioredoxin-like_sf"/>
</dbReference>
<protein>
    <recommendedName>
        <fullName evidence="1">Thioredoxin domain-containing protein</fullName>
    </recommendedName>
</protein>
<accession>A0A0P9D6T7</accession>
<dbReference type="InterPro" id="IPR050553">
    <property type="entry name" value="Thioredoxin_ResA/DsbE_sf"/>
</dbReference>
<evidence type="ECO:0000313" key="3">
    <source>
        <dbReference type="Proteomes" id="UP000050509"/>
    </source>
</evidence>
<gene>
    <name evidence="2" type="ORF">SE17_02015</name>
</gene>
<dbReference type="PROSITE" id="PS51352">
    <property type="entry name" value="THIOREDOXIN_2"/>
    <property type="match status" value="1"/>
</dbReference>
<dbReference type="PANTHER" id="PTHR42852:SF13">
    <property type="entry name" value="PROTEIN DIPZ"/>
    <property type="match status" value="1"/>
</dbReference>
<evidence type="ECO:0000313" key="2">
    <source>
        <dbReference type="EMBL" id="KPV54712.1"/>
    </source>
</evidence>
<dbReference type="Proteomes" id="UP000050509">
    <property type="component" value="Unassembled WGS sequence"/>
</dbReference>
<name>A0A0P9D6T7_9CHLR</name>
<dbReference type="Pfam" id="PF00578">
    <property type="entry name" value="AhpC-TSA"/>
    <property type="match status" value="1"/>
</dbReference>
<dbReference type="InterPro" id="IPR000866">
    <property type="entry name" value="AhpC/TSA"/>
</dbReference>
<dbReference type="InterPro" id="IPR017937">
    <property type="entry name" value="Thioredoxin_CS"/>
</dbReference>
<dbReference type="CDD" id="cd02966">
    <property type="entry name" value="TlpA_like_family"/>
    <property type="match status" value="1"/>
</dbReference>
<reference evidence="2 3" key="1">
    <citation type="submission" date="2015-09" db="EMBL/GenBank/DDBJ databases">
        <title>Draft genome sequence of Kouleothrix aurantiaca JCM 19913.</title>
        <authorList>
            <person name="Hemp J."/>
        </authorList>
    </citation>
    <scope>NUCLEOTIDE SEQUENCE [LARGE SCALE GENOMIC DNA]</scope>
    <source>
        <strain evidence="2 3">COM-B</strain>
    </source>
</reference>
<feature type="domain" description="Thioredoxin" evidence="1">
    <location>
        <begin position="17"/>
        <end position="157"/>
    </location>
</feature>
<sequence length="163" mass="17640">MAVPERTVAVTGAAAANLAAQPAPDFTLEALDGRLVRLADLKGQVVLVNIWATWCPPCVREIPRLERTYQRYRDQGFVLLGVNTTYQDDRAKVATFARDQGISYPVLLDTTGEVGRSYASSLMPSSFLIDRAGKIVLVRVGEVDEAQLQEQVAALLANAPAAP</sequence>
<dbReference type="AlphaFoldDB" id="A0A0P9D6T7"/>
<dbReference type="PANTHER" id="PTHR42852">
    <property type="entry name" value="THIOL:DISULFIDE INTERCHANGE PROTEIN DSBE"/>
    <property type="match status" value="1"/>
</dbReference>
<keyword evidence="3" id="KW-1185">Reference proteome</keyword>
<proteinExistence type="predicted"/>
<organism evidence="2 3">
    <name type="scientific">Kouleothrix aurantiaca</name>
    <dbReference type="NCBI Taxonomy" id="186479"/>
    <lineage>
        <taxon>Bacteria</taxon>
        <taxon>Bacillati</taxon>
        <taxon>Chloroflexota</taxon>
        <taxon>Chloroflexia</taxon>
        <taxon>Chloroflexales</taxon>
        <taxon>Roseiflexineae</taxon>
        <taxon>Roseiflexaceae</taxon>
        <taxon>Kouleothrix</taxon>
    </lineage>
</organism>
<dbReference type="InterPro" id="IPR013766">
    <property type="entry name" value="Thioredoxin_domain"/>
</dbReference>
<dbReference type="SUPFAM" id="SSF52833">
    <property type="entry name" value="Thioredoxin-like"/>
    <property type="match status" value="1"/>
</dbReference>
<evidence type="ECO:0000259" key="1">
    <source>
        <dbReference type="PROSITE" id="PS51352"/>
    </source>
</evidence>
<dbReference type="EMBL" id="LJCR01000021">
    <property type="protein sequence ID" value="KPV54712.1"/>
    <property type="molecule type" value="Genomic_DNA"/>
</dbReference>